<protein>
    <submittedName>
        <fullName evidence="1">Uncharacterized protein</fullName>
    </submittedName>
</protein>
<evidence type="ECO:0000313" key="2">
    <source>
        <dbReference type="Proteomes" id="UP001482620"/>
    </source>
</evidence>
<organism evidence="1 2">
    <name type="scientific">Ilyodon furcidens</name>
    <name type="common">goldbreast splitfin</name>
    <dbReference type="NCBI Taxonomy" id="33524"/>
    <lineage>
        <taxon>Eukaryota</taxon>
        <taxon>Metazoa</taxon>
        <taxon>Chordata</taxon>
        <taxon>Craniata</taxon>
        <taxon>Vertebrata</taxon>
        <taxon>Euteleostomi</taxon>
        <taxon>Actinopterygii</taxon>
        <taxon>Neopterygii</taxon>
        <taxon>Teleostei</taxon>
        <taxon>Neoteleostei</taxon>
        <taxon>Acanthomorphata</taxon>
        <taxon>Ovalentaria</taxon>
        <taxon>Atherinomorphae</taxon>
        <taxon>Cyprinodontiformes</taxon>
        <taxon>Goodeidae</taxon>
        <taxon>Ilyodon</taxon>
    </lineage>
</organism>
<proteinExistence type="predicted"/>
<dbReference type="Proteomes" id="UP001482620">
    <property type="component" value="Unassembled WGS sequence"/>
</dbReference>
<evidence type="ECO:0000313" key="1">
    <source>
        <dbReference type="EMBL" id="MEQ2232559.1"/>
    </source>
</evidence>
<sequence length="55" mass="5887">SRFSILGPVSRPSHLCLQTAQPELSLHTLILTSLMRSRGFGLLTSGAPLALQQAN</sequence>
<accession>A0ABV0TJ67</accession>
<comment type="caution">
    <text evidence="1">The sequence shown here is derived from an EMBL/GenBank/DDBJ whole genome shotgun (WGS) entry which is preliminary data.</text>
</comment>
<gene>
    <name evidence="1" type="ORF">ILYODFUR_012712</name>
</gene>
<reference evidence="1 2" key="1">
    <citation type="submission" date="2021-06" db="EMBL/GenBank/DDBJ databases">
        <authorList>
            <person name="Palmer J.M."/>
        </authorList>
    </citation>
    <scope>NUCLEOTIDE SEQUENCE [LARGE SCALE GENOMIC DNA]</scope>
    <source>
        <strain evidence="2">if_2019</strain>
        <tissue evidence="1">Muscle</tissue>
    </source>
</reference>
<keyword evidence="2" id="KW-1185">Reference proteome</keyword>
<dbReference type="EMBL" id="JAHRIQ010035764">
    <property type="protein sequence ID" value="MEQ2232559.1"/>
    <property type="molecule type" value="Genomic_DNA"/>
</dbReference>
<feature type="non-terminal residue" evidence="1">
    <location>
        <position position="1"/>
    </location>
</feature>
<name>A0ABV0TJ67_9TELE</name>